<feature type="compositionally biased region" description="Polar residues" evidence="1">
    <location>
        <begin position="170"/>
        <end position="191"/>
    </location>
</feature>
<protein>
    <submittedName>
        <fullName evidence="2">Uncharacterized protein</fullName>
    </submittedName>
</protein>
<dbReference type="VEuPathDB" id="FungiDB:NEUTE1DRAFT_42789"/>
<dbReference type="Proteomes" id="UP000008065">
    <property type="component" value="Unassembled WGS sequence"/>
</dbReference>
<feature type="compositionally biased region" description="Basic residues" evidence="1">
    <location>
        <begin position="262"/>
        <end position="272"/>
    </location>
</feature>
<dbReference type="GeneID" id="20827870"/>
<feature type="region of interest" description="Disordered" evidence="1">
    <location>
        <begin position="170"/>
        <end position="206"/>
    </location>
</feature>
<evidence type="ECO:0000256" key="1">
    <source>
        <dbReference type="SAM" id="MobiDB-lite"/>
    </source>
</evidence>
<dbReference type="HOGENOM" id="CLU_055852_0_0_1"/>
<gene>
    <name evidence="2" type="ORF">NEUTE1DRAFT_42789</name>
</gene>
<dbReference type="OrthoDB" id="10386501at2759"/>
<feature type="region of interest" description="Disordered" evidence="1">
    <location>
        <begin position="234"/>
        <end position="274"/>
    </location>
</feature>
<evidence type="ECO:0000313" key="3">
    <source>
        <dbReference type="Proteomes" id="UP000008065"/>
    </source>
</evidence>
<accession>F8MLC7</accession>
<feature type="compositionally biased region" description="Basic and acidic residues" evidence="1">
    <location>
        <begin position="108"/>
        <end position="121"/>
    </location>
</feature>
<sequence length="338" mass="37114">PSIGHRGDISPTSAPDRRTGGNSSSATGAYSSSSTQVHSQRMPQHNAPGNAPSPSARDTRMGHPVSSSTGPSPLPAKNGRAPRPHPPERKQSKRKRKKLDDNVGSAELNKETNKSSPDRQQRAKVTTPSVGSSIAFTPINKAFNSQPVPAPSEAYPSVGSSIAFTPINKASNSQPVPASSESYAQAANNGVSKGVRPNKQSSSRGVPAWKMTCNKYADSGRCTRCGELLPSKNYSSPRCDKCRQNARERKQAKKDKGVTRKSGQKRKRRPKRMLPAQRWQNLTLPARNRRVRKTRQMEWSSQNGSLQMMERMTLIWMGLPRSSWFAYELGHGLRDEEC</sequence>
<feature type="compositionally biased region" description="Low complexity" evidence="1">
    <location>
        <begin position="20"/>
        <end position="35"/>
    </location>
</feature>
<dbReference type="RefSeq" id="XP_009850327.1">
    <property type="nucleotide sequence ID" value="XM_009852025.1"/>
</dbReference>
<dbReference type="AlphaFoldDB" id="F8MLC7"/>
<reference evidence="3" key="1">
    <citation type="journal article" date="2011" name="Genetics">
        <title>Massive changes in genome architecture accompany the transition to self-fertility in the filamentous fungus Neurospora tetrasperma.</title>
        <authorList>
            <person name="Ellison C.E."/>
            <person name="Stajich J.E."/>
            <person name="Jacobson D.J."/>
            <person name="Natvig D.O."/>
            <person name="Lapidus A."/>
            <person name="Foster B."/>
            <person name="Aerts A."/>
            <person name="Riley R."/>
            <person name="Lindquist E.A."/>
            <person name="Grigoriev I.V."/>
            <person name="Taylor J.W."/>
        </authorList>
    </citation>
    <scope>NUCLEOTIDE SEQUENCE [LARGE SCALE GENOMIC DNA]</scope>
    <source>
        <strain evidence="3">FGSC 2508 / P0657</strain>
    </source>
</reference>
<feature type="non-terminal residue" evidence="2">
    <location>
        <position position="1"/>
    </location>
</feature>
<keyword evidence="3" id="KW-1185">Reference proteome</keyword>
<name>F8MLC7_NEUT8</name>
<dbReference type="EMBL" id="GL891304">
    <property type="protein sequence ID" value="EGO58400.1"/>
    <property type="molecule type" value="Genomic_DNA"/>
</dbReference>
<proteinExistence type="predicted"/>
<dbReference type="KEGG" id="nte:NEUTE1DRAFT42789"/>
<feature type="compositionally biased region" description="Polar residues" evidence="1">
    <location>
        <begin position="123"/>
        <end position="134"/>
    </location>
</feature>
<feature type="region of interest" description="Disordered" evidence="1">
    <location>
        <begin position="1"/>
        <end position="134"/>
    </location>
</feature>
<organism evidence="2 3">
    <name type="scientific">Neurospora tetrasperma (strain FGSC 2508 / ATCC MYA-4615 / P0657)</name>
    <dbReference type="NCBI Taxonomy" id="510951"/>
    <lineage>
        <taxon>Eukaryota</taxon>
        <taxon>Fungi</taxon>
        <taxon>Dikarya</taxon>
        <taxon>Ascomycota</taxon>
        <taxon>Pezizomycotina</taxon>
        <taxon>Sordariomycetes</taxon>
        <taxon>Sordariomycetidae</taxon>
        <taxon>Sordariales</taxon>
        <taxon>Sordariaceae</taxon>
        <taxon>Neurospora</taxon>
    </lineage>
</organism>
<evidence type="ECO:0000313" key="2">
    <source>
        <dbReference type="EMBL" id="EGO58400.1"/>
    </source>
</evidence>
<feature type="compositionally biased region" description="Basic and acidic residues" evidence="1">
    <location>
        <begin position="238"/>
        <end position="258"/>
    </location>
</feature>